<evidence type="ECO:0000313" key="2">
    <source>
        <dbReference type="Proteomes" id="UP000184232"/>
    </source>
</evidence>
<evidence type="ECO:0008006" key="3">
    <source>
        <dbReference type="Google" id="ProtNLM"/>
    </source>
</evidence>
<dbReference type="SUPFAM" id="SSF82185">
    <property type="entry name" value="Histone H3 K4-specific methyltransferase SET7/9 N-terminal domain"/>
    <property type="match status" value="1"/>
</dbReference>
<name>A0A1M6H6X6_9FLAO</name>
<accession>A0A1M6H6X6</accession>
<dbReference type="STRING" id="683124.SAMN05444337_1451"/>
<dbReference type="RefSeq" id="WP_072783526.1">
    <property type="nucleotide sequence ID" value="NZ_CP045292.1"/>
</dbReference>
<gene>
    <name evidence="1" type="ORF">SAMN05444337_1451</name>
</gene>
<dbReference type="EMBL" id="FQZH01000002">
    <property type="protein sequence ID" value="SHJ17991.1"/>
    <property type="molecule type" value="Genomic_DNA"/>
</dbReference>
<proteinExistence type="predicted"/>
<reference evidence="1 2" key="1">
    <citation type="submission" date="2016-11" db="EMBL/GenBank/DDBJ databases">
        <authorList>
            <person name="Jaros S."/>
            <person name="Januszkiewicz K."/>
            <person name="Wedrychowicz H."/>
        </authorList>
    </citation>
    <scope>NUCLEOTIDE SEQUENCE [LARGE SCALE GENOMIC DNA]</scope>
    <source>
        <strain evidence="1 2">DSM 22807</strain>
    </source>
</reference>
<dbReference type="Proteomes" id="UP000184232">
    <property type="component" value="Unassembled WGS sequence"/>
</dbReference>
<protein>
    <recommendedName>
        <fullName evidence="3">MORN repeat variant</fullName>
    </recommendedName>
</protein>
<sequence>MKYGLWFLFYFLSLNCFSQIKIELTKTKDNRKDYIFNKPSDSIYLKVGHHEDMGAWYGFYFEFKKSVPDDEYEVYINDKIKSKGLIKGYHKQGFWREYNDFGELVVIYKFKNGNLNGKTIRYHKNKKKKRISKYKNGKAIWYEDYNEDGKLVSKTYFYE</sequence>
<organism evidence="1 2">
    <name type="scientific">Flavobacterium haoranii</name>
    <dbReference type="NCBI Taxonomy" id="683124"/>
    <lineage>
        <taxon>Bacteria</taxon>
        <taxon>Pseudomonadati</taxon>
        <taxon>Bacteroidota</taxon>
        <taxon>Flavobacteriia</taxon>
        <taxon>Flavobacteriales</taxon>
        <taxon>Flavobacteriaceae</taxon>
        <taxon>Flavobacterium</taxon>
    </lineage>
</organism>
<evidence type="ECO:0000313" key="1">
    <source>
        <dbReference type="EMBL" id="SHJ17991.1"/>
    </source>
</evidence>
<keyword evidence="2" id="KW-1185">Reference proteome</keyword>
<dbReference type="AlphaFoldDB" id="A0A1M6H6X6"/>
<dbReference type="OrthoDB" id="1414430at2"/>
<dbReference type="Gene3D" id="3.90.930.1">
    <property type="match status" value="1"/>
</dbReference>